<dbReference type="EMBL" id="BART01000757">
    <property type="protein sequence ID" value="GAG74584.1"/>
    <property type="molecule type" value="Genomic_DNA"/>
</dbReference>
<dbReference type="GO" id="GO:0046872">
    <property type="term" value="F:metal ion binding"/>
    <property type="evidence" value="ECO:0007669"/>
    <property type="project" value="UniProtKB-KW"/>
</dbReference>
<evidence type="ECO:0000259" key="5">
    <source>
        <dbReference type="Pfam" id="PF01951"/>
    </source>
</evidence>
<protein>
    <recommendedName>
        <fullName evidence="5">Archease domain-containing protein</fullName>
    </recommendedName>
</protein>
<dbReference type="GO" id="GO:0008033">
    <property type="term" value="P:tRNA processing"/>
    <property type="evidence" value="ECO:0007669"/>
    <property type="project" value="UniProtKB-KW"/>
</dbReference>
<evidence type="ECO:0000256" key="2">
    <source>
        <dbReference type="ARBA" id="ARBA00022694"/>
    </source>
</evidence>
<accession>X0ZYF3</accession>
<evidence type="ECO:0000313" key="6">
    <source>
        <dbReference type="EMBL" id="GAG74584.1"/>
    </source>
</evidence>
<dbReference type="PANTHER" id="PTHR12682">
    <property type="entry name" value="ARCHEASE"/>
    <property type="match status" value="1"/>
</dbReference>
<evidence type="ECO:0000256" key="1">
    <source>
        <dbReference type="ARBA" id="ARBA00007963"/>
    </source>
</evidence>
<dbReference type="SUPFAM" id="SSF69819">
    <property type="entry name" value="MTH1598-like"/>
    <property type="match status" value="1"/>
</dbReference>
<reference evidence="6" key="1">
    <citation type="journal article" date="2014" name="Front. Microbiol.">
        <title>High frequency of phylogenetically diverse reductive dehalogenase-homologous genes in deep subseafloor sedimentary metagenomes.</title>
        <authorList>
            <person name="Kawai M."/>
            <person name="Futagami T."/>
            <person name="Toyoda A."/>
            <person name="Takaki Y."/>
            <person name="Nishi S."/>
            <person name="Hori S."/>
            <person name="Arai W."/>
            <person name="Tsubouchi T."/>
            <person name="Morono Y."/>
            <person name="Uchiyama I."/>
            <person name="Ito T."/>
            <person name="Fujiyama A."/>
            <person name="Inagaki F."/>
            <person name="Takami H."/>
        </authorList>
    </citation>
    <scope>NUCLEOTIDE SEQUENCE</scope>
    <source>
        <strain evidence="6">Expedition CK06-06</strain>
    </source>
</reference>
<keyword evidence="2" id="KW-0819">tRNA processing</keyword>
<dbReference type="InterPro" id="IPR036820">
    <property type="entry name" value="Archease_dom_sf"/>
</dbReference>
<organism evidence="6">
    <name type="scientific">marine sediment metagenome</name>
    <dbReference type="NCBI Taxonomy" id="412755"/>
    <lineage>
        <taxon>unclassified sequences</taxon>
        <taxon>metagenomes</taxon>
        <taxon>ecological metagenomes</taxon>
    </lineage>
</organism>
<dbReference type="PANTHER" id="PTHR12682:SF11">
    <property type="entry name" value="PROTEIN ARCHEASE"/>
    <property type="match status" value="1"/>
</dbReference>
<feature type="domain" description="Archease" evidence="5">
    <location>
        <begin position="18"/>
        <end position="131"/>
    </location>
</feature>
<dbReference type="Pfam" id="PF01951">
    <property type="entry name" value="Archease"/>
    <property type="match status" value="2"/>
</dbReference>
<keyword evidence="4" id="KW-0106">Calcium</keyword>
<sequence length="230" mass="26484">MDIFTHLDFFGEINLREFKLLDHTADIGIKAYGETLEKLFGNAASGMFSIITDLDKVKSSRNFYIQVKGEDEENLLIKWLNELLYLFDTEYCLFNRFDIKINEVSDYNSYKEKSYELKNNKECKEIKNNCHCEEFNRLLSLRATRGGVAISLGTGCAISNESDKKINKFNNSSKHKENGENKKLLLKAVALGEKVDLKKHPIKISIKGATYHKLEIKKNKKFTASIFFDV</sequence>
<gene>
    <name evidence="6" type="ORF">S01H4_03178</name>
</gene>
<comment type="caution">
    <text evidence="6">The sequence shown here is derived from an EMBL/GenBank/DDBJ whole genome shotgun (WGS) entry which is preliminary data.</text>
</comment>
<keyword evidence="3" id="KW-0479">Metal-binding</keyword>
<evidence type="ECO:0000256" key="4">
    <source>
        <dbReference type="ARBA" id="ARBA00022837"/>
    </source>
</evidence>
<dbReference type="InterPro" id="IPR002804">
    <property type="entry name" value="Archease"/>
</dbReference>
<dbReference type="Gene3D" id="3.55.10.10">
    <property type="entry name" value="Archease domain"/>
    <property type="match status" value="2"/>
</dbReference>
<dbReference type="AlphaFoldDB" id="X0ZYF3"/>
<dbReference type="InterPro" id="IPR023572">
    <property type="entry name" value="Archease_dom"/>
</dbReference>
<name>X0ZYF3_9ZZZZ</name>
<proteinExistence type="inferred from homology"/>
<evidence type="ECO:0000256" key="3">
    <source>
        <dbReference type="ARBA" id="ARBA00022723"/>
    </source>
</evidence>
<feature type="domain" description="Archease" evidence="5">
    <location>
        <begin position="177"/>
        <end position="230"/>
    </location>
</feature>
<comment type="similarity">
    <text evidence="1">Belongs to the archease family.</text>
</comment>